<gene>
    <name evidence="1" type="ORF">L1987_30434</name>
</gene>
<sequence length="108" mass="12081">MTPKIPMSFLVGPTGRISLLELEEQEQFSPFFWGSRAVKERNRSNNCSRMAISHNCSFPLCTPCVCQVREEIKHGILMGRSAKPGSLSVDRKEAPYGSNQVATFPLHL</sequence>
<evidence type="ECO:0000313" key="1">
    <source>
        <dbReference type="EMBL" id="KAI3802304.1"/>
    </source>
</evidence>
<reference evidence="2" key="1">
    <citation type="journal article" date="2022" name="Mol. Ecol. Resour.">
        <title>The genomes of chicory, endive, great burdock and yacon provide insights into Asteraceae palaeo-polyploidization history and plant inulin production.</title>
        <authorList>
            <person name="Fan W."/>
            <person name="Wang S."/>
            <person name="Wang H."/>
            <person name="Wang A."/>
            <person name="Jiang F."/>
            <person name="Liu H."/>
            <person name="Zhao H."/>
            <person name="Xu D."/>
            <person name="Zhang Y."/>
        </authorList>
    </citation>
    <scope>NUCLEOTIDE SEQUENCE [LARGE SCALE GENOMIC DNA]</scope>
    <source>
        <strain evidence="2">cv. Yunnan</strain>
    </source>
</reference>
<evidence type="ECO:0000313" key="2">
    <source>
        <dbReference type="Proteomes" id="UP001056120"/>
    </source>
</evidence>
<accession>A0ACB9I2R2</accession>
<reference evidence="1 2" key="2">
    <citation type="journal article" date="2022" name="Mol. Ecol. Resour.">
        <title>The genomes of chicory, endive, great burdock and yacon provide insights into Asteraceae paleo-polyploidization history and plant inulin production.</title>
        <authorList>
            <person name="Fan W."/>
            <person name="Wang S."/>
            <person name="Wang H."/>
            <person name="Wang A."/>
            <person name="Jiang F."/>
            <person name="Liu H."/>
            <person name="Zhao H."/>
            <person name="Xu D."/>
            <person name="Zhang Y."/>
        </authorList>
    </citation>
    <scope>NUCLEOTIDE SEQUENCE [LARGE SCALE GENOMIC DNA]</scope>
    <source>
        <strain evidence="2">cv. Yunnan</strain>
        <tissue evidence="1">Leaves</tissue>
    </source>
</reference>
<dbReference type="Proteomes" id="UP001056120">
    <property type="component" value="Linkage Group LG10"/>
</dbReference>
<name>A0ACB9I2R2_9ASTR</name>
<keyword evidence="2" id="KW-1185">Reference proteome</keyword>
<protein>
    <submittedName>
        <fullName evidence="1">Uncharacterized protein</fullName>
    </submittedName>
</protein>
<organism evidence="1 2">
    <name type="scientific">Smallanthus sonchifolius</name>
    <dbReference type="NCBI Taxonomy" id="185202"/>
    <lineage>
        <taxon>Eukaryota</taxon>
        <taxon>Viridiplantae</taxon>
        <taxon>Streptophyta</taxon>
        <taxon>Embryophyta</taxon>
        <taxon>Tracheophyta</taxon>
        <taxon>Spermatophyta</taxon>
        <taxon>Magnoliopsida</taxon>
        <taxon>eudicotyledons</taxon>
        <taxon>Gunneridae</taxon>
        <taxon>Pentapetalae</taxon>
        <taxon>asterids</taxon>
        <taxon>campanulids</taxon>
        <taxon>Asterales</taxon>
        <taxon>Asteraceae</taxon>
        <taxon>Asteroideae</taxon>
        <taxon>Heliantheae alliance</taxon>
        <taxon>Millerieae</taxon>
        <taxon>Smallanthus</taxon>
    </lineage>
</organism>
<comment type="caution">
    <text evidence="1">The sequence shown here is derived from an EMBL/GenBank/DDBJ whole genome shotgun (WGS) entry which is preliminary data.</text>
</comment>
<dbReference type="EMBL" id="CM042027">
    <property type="protein sequence ID" value="KAI3802304.1"/>
    <property type="molecule type" value="Genomic_DNA"/>
</dbReference>
<proteinExistence type="predicted"/>